<dbReference type="CDD" id="cd08459">
    <property type="entry name" value="PBP2_DntR_NahR_LinR_like"/>
    <property type="match status" value="1"/>
</dbReference>
<gene>
    <name evidence="5" type="ORF">RF11_03247</name>
</gene>
<accession>A0A0C2J5T6</accession>
<dbReference type="Pfam" id="PF03466">
    <property type="entry name" value="LysR_substrate"/>
    <property type="match status" value="1"/>
</dbReference>
<dbReference type="Proteomes" id="UP000031668">
    <property type="component" value="Unassembled WGS sequence"/>
</dbReference>
<evidence type="ECO:0000259" key="4">
    <source>
        <dbReference type="Pfam" id="PF03466"/>
    </source>
</evidence>
<proteinExistence type="predicted"/>
<evidence type="ECO:0000313" key="5">
    <source>
        <dbReference type="EMBL" id="KII73129.1"/>
    </source>
</evidence>
<keyword evidence="2" id="KW-0238">DNA-binding</keyword>
<dbReference type="InterPro" id="IPR050389">
    <property type="entry name" value="LysR-type_TF"/>
</dbReference>
<organism evidence="5 6">
    <name type="scientific">Thelohanellus kitauei</name>
    <name type="common">Myxosporean</name>
    <dbReference type="NCBI Taxonomy" id="669202"/>
    <lineage>
        <taxon>Eukaryota</taxon>
        <taxon>Metazoa</taxon>
        <taxon>Cnidaria</taxon>
        <taxon>Myxozoa</taxon>
        <taxon>Myxosporea</taxon>
        <taxon>Bivalvulida</taxon>
        <taxon>Platysporina</taxon>
        <taxon>Myxobolidae</taxon>
        <taxon>Thelohanellus</taxon>
    </lineage>
</organism>
<feature type="domain" description="LysR substrate-binding" evidence="4">
    <location>
        <begin position="4"/>
        <end position="140"/>
    </location>
</feature>
<evidence type="ECO:0000256" key="1">
    <source>
        <dbReference type="ARBA" id="ARBA00023015"/>
    </source>
</evidence>
<dbReference type="SUPFAM" id="SSF53850">
    <property type="entry name" value="Periplasmic binding protein-like II"/>
    <property type="match status" value="1"/>
</dbReference>
<dbReference type="GO" id="GO:0006355">
    <property type="term" value="P:regulation of DNA-templated transcription"/>
    <property type="evidence" value="ECO:0007669"/>
    <property type="project" value="TreeGrafter"/>
</dbReference>
<keyword evidence="3" id="KW-0804">Transcription</keyword>
<dbReference type="PANTHER" id="PTHR30118:SF15">
    <property type="entry name" value="TRANSCRIPTIONAL REGULATORY PROTEIN"/>
    <property type="match status" value="1"/>
</dbReference>
<sequence>MQLPDSVYQQRLFNQSYVCLAAENHPRIRDSFTAENWRLEKHLAVHVNGTGHGDIDKLLNEYGVPRRIALTLPSFLGAGELVADSELLAVVPEQLANHIINRYPCCSWPLPFSLPEIAIRQVWHQRLHRDPGHIWLRSLIVNLPTTGSNTTIY</sequence>
<comment type="caution">
    <text evidence="5">The sequence shown here is derived from an EMBL/GenBank/DDBJ whole genome shotgun (WGS) entry which is preliminary data.</text>
</comment>
<dbReference type="OrthoDB" id="10052114at2759"/>
<name>A0A0C2J5T6_THEKT</name>
<dbReference type="AlphaFoldDB" id="A0A0C2J5T6"/>
<dbReference type="EMBL" id="JWZT01000974">
    <property type="protein sequence ID" value="KII73129.1"/>
    <property type="molecule type" value="Genomic_DNA"/>
</dbReference>
<dbReference type="PANTHER" id="PTHR30118">
    <property type="entry name" value="HTH-TYPE TRANSCRIPTIONAL REGULATOR LEUO-RELATED"/>
    <property type="match status" value="1"/>
</dbReference>
<reference evidence="5 6" key="1">
    <citation type="journal article" date="2014" name="Genome Biol. Evol.">
        <title>The genome of the myxosporean Thelohanellus kitauei shows adaptations to nutrient acquisition within its fish host.</title>
        <authorList>
            <person name="Yang Y."/>
            <person name="Xiong J."/>
            <person name="Zhou Z."/>
            <person name="Huo F."/>
            <person name="Miao W."/>
            <person name="Ran C."/>
            <person name="Liu Y."/>
            <person name="Zhang J."/>
            <person name="Feng J."/>
            <person name="Wang M."/>
            <person name="Wang M."/>
            <person name="Wang L."/>
            <person name="Yao B."/>
        </authorList>
    </citation>
    <scope>NUCLEOTIDE SEQUENCE [LARGE SCALE GENOMIC DNA]</scope>
    <source>
        <strain evidence="5">Wuqing</strain>
    </source>
</reference>
<keyword evidence="6" id="KW-1185">Reference proteome</keyword>
<evidence type="ECO:0000256" key="2">
    <source>
        <dbReference type="ARBA" id="ARBA00023125"/>
    </source>
</evidence>
<dbReference type="GO" id="GO:0003677">
    <property type="term" value="F:DNA binding"/>
    <property type="evidence" value="ECO:0007669"/>
    <property type="project" value="UniProtKB-KW"/>
</dbReference>
<evidence type="ECO:0000256" key="3">
    <source>
        <dbReference type="ARBA" id="ARBA00023163"/>
    </source>
</evidence>
<keyword evidence="1" id="KW-0805">Transcription regulation</keyword>
<evidence type="ECO:0000313" key="6">
    <source>
        <dbReference type="Proteomes" id="UP000031668"/>
    </source>
</evidence>
<protein>
    <submittedName>
        <fullName evidence="5">HTH-type transcriptional activator NahR</fullName>
    </submittedName>
</protein>
<dbReference type="InterPro" id="IPR005119">
    <property type="entry name" value="LysR_subst-bd"/>
</dbReference>
<dbReference type="Gene3D" id="3.40.190.10">
    <property type="entry name" value="Periplasmic binding protein-like II"/>
    <property type="match status" value="1"/>
</dbReference>